<name>A0A5P5X5C3_VIBPH</name>
<dbReference type="PANTHER" id="PTHR43685:SF5">
    <property type="entry name" value="GLYCOSYLTRANSFERASE EPSE-RELATED"/>
    <property type="match status" value="1"/>
</dbReference>
<dbReference type="InterPro" id="IPR029044">
    <property type="entry name" value="Nucleotide-diphossugar_trans"/>
</dbReference>
<evidence type="ECO:0000259" key="4">
    <source>
        <dbReference type="Pfam" id="PF00535"/>
    </source>
</evidence>
<reference evidence="5" key="1">
    <citation type="journal article" date="2019" name="Int. J. Food Microbiol.">
        <title>Developing a novel molecular serotyping system based on capsular polysaccharide synthesis gene clusters of Vibrio parahaemolyticus.</title>
        <authorList>
            <person name="Pang Y."/>
            <person name="Guo X."/>
            <person name="Tian X."/>
            <person name="Liu F."/>
            <person name="Wang L."/>
            <person name="Wu J."/>
            <person name="Zhang S."/>
            <person name="Li S."/>
            <person name="Liu B."/>
        </authorList>
    </citation>
    <scope>NUCLEOTIDE SEQUENCE</scope>
    <source>
        <strain evidence="5">G3557</strain>
    </source>
</reference>
<dbReference type="InterPro" id="IPR050834">
    <property type="entry name" value="Glycosyltransf_2"/>
</dbReference>
<dbReference type="AlphaFoldDB" id="A0A5P5X5C3"/>
<dbReference type="SUPFAM" id="SSF53448">
    <property type="entry name" value="Nucleotide-diphospho-sugar transferases"/>
    <property type="match status" value="1"/>
</dbReference>
<evidence type="ECO:0000313" key="5">
    <source>
        <dbReference type="EMBL" id="QFF90451.1"/>
    </source>
</evidence>
<dbReference type="Pfam" id="PF00535">
    <property type="entry name" value="Glycos_transf_2"/>
    <property type="match status" value="1"/>
</dbReference>
<evidence type="ECO:0000256" key="2">
    <source>
        <dbReference type="ARBA" id="ARBA00022676"/>
    </source>
</evidence>
<comment type="similarity">
    <text evidence="1">Belongs to the glycosyltransferase 2 family.</text>
</comment>
<dbReference type="GO" id="GO:0016757">
    <property type="term" value="F:glycosyltransferase activity"/>
    <property type="evidence" value="ECO:0007669"/>
    <property type="project" value="UniProtKB-KW"/>
</dbReference>
<dbReference type="EMBL" id="MK473647">
    <property type="protein sequence ID" value="QFF90451.1"/>
    <property type="molecule type" value="Genomic_DNA"/>
</dbReference>
<evidence type="ECO:0000256" key="3">
    <source>
        <dbReference type="ARBA" id="ARBA00022679"/>
    </source>
</evidence>
<accession>A0A5P5X5C3</accession>
<organism evidence="5">
    <name type="scientific">Vibrio parahaemolyticus</name>
    <dbReference type="NCBI Taxonomy" id="670"/>
    <lineage>
        <taxon>Bacteria</taxon>
        <taxon>Pseudomonadati</taxon>
        <taxon>Pseudomonadota</taxon>
        <taxon>Gammaproteobacteria</taxon>
        <taxon>Vibrionales</taxon>
        <taxon>Vibrionaceae</taxon>
        <taxon>Vibrio</taxon>
    </lineage>
</organism>
<protein>
    <submittedName>
        <fullName evidence="5">WbbD</fullName>
    </submittedName>
</protein>
<evidence type="ECO:0000256" key="1">
    <source>
        <dbReference type="ARBA" id="ARBA00006739"/>
    </source>
</evidence>
<dbReference type="PANTHER" id="PTHR43685">
    <property type="entry name" value="GLYCOSYLTRANSFERASE"/>
    <property type="match status" value="1"/>
</dbReference>
<gene>
    <name evidence="5" type="primary">wbbD</name>
</gene>
<dbReference type="Gene3D" id="3.90.550.10">
    <property type="entry name" value="Spore Coat Polysaccharide Biosynthesis Protein SpsA, Chain A"/>
    <property type="match status" value="1"/>
</dbReference>
<sequence length="272" mass="31454">MSAVAVIMSVYKNDKLNWFKEAIESLKSQDIGWENINLYLGIDGELPMEVEEYISELSPYKVIKNEKNMGLAATLNKLISELDSEEFIFRMDSDDVCMPERIATQLSFMMDNPDIDISGSAIYEVDESLTPVRLRHFYQEHANISKNMHKGTAVGHVTVCFRRSALNLLGGYSTSYPLNEDIELWFRAIGKGVRFGNLDQPLVNVRVSSSFYERRSFVKAKYEFLVYWKGCVDLYGVTYRHLFVIARFAIRMMPAWIVEKLYKGSLRDKLFR</sequence>
<keyword evidence="3" id="KW-0808">Transferase</keyword>
<feature type="domain" description="Glycosyltransferase 2-like" evidence="4">
    <location>
        <begin position="6"/>
        <end position="163"/>
    </location>
</feature>
<keyword evidence="2" id="KW-0328">Glycosyltransferase</keyword>
<dbReference type="InterPro" id="IPR001173">
    <property type="entry name" value="Glyco_trans_2-like"/>
</dbReference>
<proteinExistence type="inferred from homology"/>